<dbReference type="SUPFAM" id="SSF53335">
    <property type="entry name" value="S-adenosyl-L-methionine-dependent methyltransferases"/>
    <property type="match status" value="1"/>
</dbReference>
<keyword evidence="2" id="KW-0489">Methyltransferase</keyword>
<protein>
    <submittedName>
        <fullName evidence="2">N-6 DNA methylase</fullName>
    </submittedName>
</protein>
<comment type="caution">
    <text evidence="2">The sequence shown here is derived from an EMBL/GenBank/DDBJ whole genome shotgun (WGS) entry which is preliminary data.</text>
</comment>
<dbReference type="PANTHER" id="PTHR41313:SF1">
    <property type="entry name" value="DNA METHYLASE ADENINE-SPECIFIC DOMAIN-CONTAINING PROTEIN"/>
    <property type="match status" value="1"/>
</dbReference>
<keyword evidence="2" id="KW-0808">Transferase</keyword>
<reference evidence="2 3" key="1">
    <citation type="journal article" date="2015" name="ISME J.">
        <title>Genomic and phenotypic differentiation among Methanosarcina mazei populations from Columbia River sediment.</title>
        <authorList>
            <person name="Youngblut N.D."/>
            <person name="Wirth J.S."/>
            <person name="Henriksen J.R."/>
            <person name="Smith M."/>
            <person name="Simon H."/>
            <person name="Metcalf W.W."/>
            <person name="Whitaker R.J."/>
        </authorList>
    </citation>
    <scope>NUCLEOTIDE SEQUENCE [LARGE SCALE GENOMIC DNA]</scope>
    <source>
        <strain evidence="2 3">1.H.A.2.7</strain>
    </source>
</reference>
<dbReference type="Proteomes" id="UP000034692">
    <property type="component" value="Unassembled WGS sequence"/>
</dbReference>
<gene>
    <name evidence="2" type="ORF">DU75_08285</name>
</gene>
<dbReference type="GO" id="GO:0008168">
    <property type="term" value="F:methyltransferase activity"/>
    <property type="evidence" value="ECO:0007669"/>
    <property type="project" value="UniProtKB-KW"/>
</dbReference>
<sequence length="198" mass="22472">RLENNINAIKVLKVLEEENRNANRDEQVALSKYVGWGGLSDVFDENKTGQWERARDFLKENLTSREYESCQESTLTAFYTPKIVIDGIYQVLENMGFEKGNILEPSCGVGSFIGSIPESMKGSKVYGIELDSISGNIARRLYPESNVQVKGFEETSFSNNFFDVAIGNVPFGEFKANDRLYDKNNFLIHDYFFAKSID</sequence>
<proteinExistence type="predicted"/>
<evidence type="ECO:0000256" key="1">
    <source>
        <dbReference type="SAM" id="Coils"/>
    </source>
</evidence>
<organism evidence="2 3">
    <name type="scientific">Methanosarcina mazei</name>
    <name type="common">Methanosarcina frisia</name>
    <dbReference type="NCBI Taxonomy" id="2209"/>
    <lineage>
        <taxon>Archaea</taxon>
        <taxon>Methanobacteriati</taxon>
        <taxon>Methanobacteriota</taxon>
        <taxon>Stenosarchaea group</taxon>
        <taxon>Methanomicrobia</taxon>
        <taxon>Methanosarcinales</taxon>
        <taxon>Methanosarcinaceae</taxon>
        <taxon>Methanosarcina</taxon>
    </lineage>
</organism>
<dbReference type="GO" id="GO:0032259">
    <property type="term" value="P:methylation"/>
    <property type="evidence" value="ECO:0007669"/>
    <property type="project" value="UniProtKB-KW"/>
</dbReference>
<feature type="coiled-coil region" evidence="1">
    <location>
        <begin position="5"/>
        <end position="32"/>
    </location>
</feature>
<dbReference type="PANTHER" id="PTHR41313">
    <property type="entry name" value="ADENINE-SPECIFIC METHYLTRANSFERASE"/>
    <property type="match status" value="1"/>
</dbReference>
<feature type="non-terminal residue" evidence="2">
    <location>
        <position position="1"/>
    </location>
</feature>
<feature type="non-terminal residue" evidence="2">
    <location>
        <position position="198"/>
    </location>
</feature>
<evidence type="ECO:0000313" key="2">
    <source>
        <dbReference type="EMBL" id="KKH59868.1"/>
    </source>
</evidence>
<evidence type="ECO:0000313" key="3">
    <source>
        <dbReference type="Proteomes" id="UP000034692"/>
    </source>
</evidence>
<dbReference type="EMBL" id="JJQO01000306">
    <property type="protein sequence ID" value="KKH59868.1"/>
    <property type="molecule type" value="Genomic_DNA"/>
</dbReference>
<dbReference type="InterPro" id="IPR052933">
    <property type="entry name" value="DNA_Protect_Modify"/>
</dbReference>
<dbReference type="PRINTS" id="PR00507">
    <property type="entry name" value="N12N6MTFRASE"/>
</dbReference>
<dbReference type="Gene3D" id="3.40.50.150">
    <property type="entry name" value="Vaccinia Virus protein VP39"/>
    <property type="match status" value="1"/>
</dbReference>
<dbReference type="InterPro" id="IPR029063">
    <property type="entry name" value="SAM-dependent_MTases_sf"/>
</dbReference>
<accession>A0A0F8PAY7</accession>
<dbReference type="AlphaFoldDB" id="A0A0F8PAY7"/>
<keyword evidence="1" id="KW-0175">Coiled coil</keyword>
<name>A0A0F8PAY7_METMZ</name>